<dbReference type="OrthoDB" id="4491856at2759"/>
<dbReference type="STRING" id="2070753.A0A3A2ZDI8"/>
<feature type="compositionally biased region" description="Basic and acidic residues" evidence="1">
    <location>
        <begin position="1007"/>
        <end position="1037"/>
    </location>
</feature>
<feature type="compositionally biased region" description="Basic and acidic residues" evidence="1">
    <location>
        <begin position="556"/>
        <end position="577"/>
    </location>
</feature>
<gene>
    <name evidence="3" type="ORF">PHISCL_06451</name>
</gene>
<feature type="compositionally biased region" description="Polar residues" evidence="1">
    <location>
        <begin position="602"/>
        <end position="616"/>
    </location>
</feature>
<protein>
    <submittedName>
        <fullName evidence="3">Uncharacterized protein</fullName>
    </submittedName>
</protein>
<organism evidence="3 4">
    <name type="scientific">Aspergillus sclerotialis</name>
    <dbReference type="NCBI Taxonomy" id="2070753"/>
    <lineage>
        <taxon>Eukaryota</taxon>
        <taxon>Fungi</taxon>
        <taxon>Dikarya</taxon>
        <taxon>Ascomycota</taxon>
        <taxon>Pezizomycotina</taxon>
        <taxon>Eurotiomycetes</taxon>
        <taxon>Eurotiomycetidae</taxon>
        <taxon>Eurotiales</taxon>
        <taxon>Aspergillaceae</taxon>
        <taxon>Aspergillus</taxon>
        <taxon>Aspergillus subgen. Polypaecilum</taxon>
    </lineage>
</organism>
<dbReference type="AlphaFoldDB" id="A0A3A2ZDI8"/>
<accession>A0A3A2ZDI8</accession>
<feature type="compositionally biased region" description="Polar residues" evidence="1">
    <location>
        <begin position="543"/>
        <end position="552"/>
    </location>
</feature>
<comment type="caution">
    <text evidence="3">The sequence shown here is derived from an EMBL/GenBank/DDBJ whole genome shotgun (WGS) entry which is preliminary data.</text>
</comment>
<feature type="transmembrane region" description="Helical" evidence="2">
    <location>
        <begin position="134"/>
        <end position="154"/>
    </location>
</feature>
<keyword evidence="2" id="KW-0812">Transmembrane</keyword>
<feature type="compositionally biased region" description="Basic residues" evidence="1">
    <location>
        <begin position="775"/>
        <end position="786"/>
    </location>
</feature>
<feature type="compositionally biased region" description="Low complexity" evidence="1">
    <location>
        <begin position="256"/>
        <end position="271"/>
    </location>
</feature>
<sequence length="1037" mass="114810">MDPVILAVAFIGMNIWGMYGNIPFTGINPTTTFFDRFLGSVQVTSVIYALQDIHPKVFPEVLDPPPSETTPNFPLPPKTQEVVRTVTEYVKLTAGFSSPTHGFGNGTSSNQTDLQLVSRVYDDIPSYGWYFPKIWLSVYPVVSAFAIFLIWEVIRKIVRPKEKDKVVLDATLFAQLVAALNDEFKHRHSSQVGEEEDADSVARRANIIGVLDLVKIPPRSQLEDDPPTIESLIDMSQRISRAEEFIKCAFPYTGQGDAKSSGDGSSGPEPGTALQESGQKKTTTYKAAFDKAMNDIDESVNNYAKITNELRQASVAQETIQQQIRTLQYEFKNLKDAMAPTSDSGSDQMELSETEGSDARRYTDEKIKMSNTVCQAKYNMLGEKLATLDDNFRKTLEVIRDRQTKGFQYVEHKIKDALQTPAGQLFDKTQLSKLVGESILLDKTIRELVSRSNIAIKTLGENREGIRNLKELKEQVEKIYFTTALVTAENEKIWETIKTISPENVPKRVPGDIIAAAPERKSLGDDAESASSTVPPGVATKPSPRSSSTASVGGQMKDDPKELPKPEKKAKKPKEPNLYDAETEPESEEDEDPDSTRPPSTEKQISESSKVDQTPPVTGEGDTKPLSKTDRPEGEGDSKEKKLQEIPQDQQAPSNKEPVPRRTTTRAFDFFNAAGHGEVKADGIRPLTEQEKDGKTRESPTKVGKETSGEQQTGRPEETTVLRPVPMHSPTITARKEETSKQHAQPDNSEEKKQIPTVPQQTPMRPKGLFDPTKYGHKEHMKKIHSKSPAAGKQDSPKQEAQIQKAQTEKPPMQAEDALQPSGPSVNAVSHGLRQRMAPFYPPAATKKDYQPTTPKDRTQFDPDQKGKQTKGQRRPIDQPTPNRQIGTAGEQKKVAGWNTFGAEARAKEREEHEKYLKEAQKYESTPANWETNLKWKQAKTPSETGIDSGDGGSHLPAQETATALTGATEKDQVGEQSQTTQPPPISATAASSPQTRTGSETNTQAKPKDQDSQGKKGGDQEKIKPEDENQRDKRKD</sequence>
<evidence type="ECO:0000313" key="3">
    <source>
        <dbReference type="EMBL" id="RJE21208.1"/>
    </source>
</evidence>
<evidence type="ECO:0000256" key="2">
    <source>
        <dbReference type="SAM" id="Phobius"/>
    </source>
</evidence>
<evidence type="ECO:0000256" key="1">
    <source>
        <dbReference type="SAM" id="MobiDB-lite"/>
    </source>
</evidence>
<feature type="region of interest" description="Disordered" evidence="1">
    <location>
        <begin position="256"/>
        <end position="281"/>
    </location>
</feature>
<proteinExistence type="predicted"/>
<feature type="compositionally biased region" description="Polar residues" evidence="1">
    <location>
        <begin position="923"/>
        <end position="932"/>
    </location>
</feature>
<name>A0A3A2ZDI8_9EURO</name>
<feature type="compositionally biased region" description="Acidic residues" evidence="1">
    <location>
        <begin position="581"/>
        <end position="593"/>
    </location>
</feature>
<dbReference type="Proteomes" id="UP000266188">
    <property type="component" value="Unassembled WGS sequence"/>
</dbReference>
<feature type="compositionally biased region" description="Low complexity" evidence="1">
    <location>
        <begin position="977"/>
        <end position="996"/>
    </location>
</feature>
<feature type="compositionally biased region" description="Polar residues" evidence="1">
    <location>
        <begin position="997"/>
        <end position="1006"/>
    </location>
</feature>
<feature type="compositionally biased region" description="Basic and acidic residues" evidence="1">
    <location>
        <begin position="621"/>
        <end position="644"/>
    </location>
</feature>
<feature type="compositionally biased region" description="Basic and acidic residues" evidence="1">
    <location>
        <begin position="677"/>
        <end position="708"/>
    </location>
</feature>
<dbReference type="EMBL" id="MVGC01000244">
    <property type="protein sequence ID" value="RJE21208.1"/>
    <property type="molecule type" value="Genomic_DNA"/>
</dbReference>
<feature type="region of interest" description="Disordered" evidence="1">
    <location>
        <begin position="519"/>
        <end position="1037"/>
    </location>
</feature>
<reference evidence="4" key="1">
    <citation type="submission" date="2017-02" db="EMBL/GenBank/DDBJ databases">
        <authorList>
            <person name="Tafer H."/>
            <person name="Lopandic K."/>
        </authorList>
    </citation>
    <scope>NUCLEOTIDE SEQUENCE [LARGE SCALE GENOMIC DNA]</scope>
    <source>
        <strain evidence="4">CBS 366.77</strain>
    </source>
</reference>
<feature type="compositionally biased region" description="Basic and acidic residues" evidence="1">
    <location>
        <begin position="905"/>
        <end position="922"/>
    </location>
</feature>
<keyword evidence="2" id="KW-0472">Membrane</keyword>
<feature type="compositionally biased region" description="Basic and acidic residues" evidence="1">
    <location>
        <begin position="846"/>
        <end position="867"/>
    </location>
</feature>
<evidence type="ECO:0000313" key="4">
    <source>
        <dbReference type="Proteomes" id="UP000266188"/>
    </source>
</evidence>
<keyword evidence="2" id="KW-1133">Transmembrane helix</keyword>
<keyword evidence="4" id="KW-1185">Reference proteome</keyword>